<dbReference type="OrthoDB" id="8852824at2"/>
<sequence>MITPRDKSRDPLMPHERDEGTGAQSTHGESSNDKSRDLMRRAHDDVESGREDTDRGPVADRTYHELRKDDKK</sequence>
<evidence type="ECO:0000313" key="2">
    <source>
        <dbReference type="EMBL" id="RQP22957.1"/>
    </source>
</evidence>
<proteinExistence type="predicted"/>
<reference evidence="2 3" key="2">
    <citation type="submission" date="2018-12" db="EMBL/GenBank/DDBJ databases">
        <title>Rhizobacter gummiphilus sp. nov., a rubber-degrading bacterium isolated from the soil of a botanical garden in Japan.</title>
        <authorList>
            <person name="Shunsuke S.S."/>
        </authorList>
    </citation>
    <scope>NUCLEOTIDE SEQUENCE [LARGE SCALE GENOMIC DNA]</scope>
    <source>
        <strain evidence="2 3">S-16</strain>
    </source>
</reference>
<protein>
    <submittedName>
        <fullName evidence="2">Uncharacterized protein</fullName>
    </submittedName>
</protein>
<evidence type="ECO:0000256" key="1">
    <source>
        <dbReference type="SAM" id="MobiDB-lite"/>
    </source>
</evidence>
<accession>A0A3N7HLG7</accession>
<dbReference type="RefSeq" id="WP_124541701.1">
    <property type="nucleotide sequence ID" value="NZ_QUSW01000005.1"/>
</dbReference>
<feature type="compositionally biased region" description="Basic and acidic residues" evidence="1">
    <location>
        <begin position="30"/>
        <end position="72"/>
    </location>
</feature>
<name>A0A3N7HLG7_9BURK</name>
<evidence type="ECO:0000313" key="3">
    <source>
        <dbReference type="Proteomes" id="UP000267464"/>
    </source>
</evidence>
<comment type="caution">
    <text evidence="2">The sequence shown here is derived from an EMBL/GenBank/DDBJ whole genome shotgun (WGS) entry which is preliminary data.</text>
</comment>
<keyword evidence="3" id="KW-1185">Reference proteome</keyword>
<organism evidence="2 3">
    <name type="scientific">Piscinibacter terrae</name>
    <dbReference type="NCBI Taxonomy" id="2496871"/>
    <lineage>
        <taxon>Bacteria</taxon>
        <taxon>Pseudomonadati</taxon>
        <taxon>Pseudomonadota</taxon>
        <taxon>Betaproteobacteria</taxon>
        <taxon>Burkholderiales</taxon>
        <taxon>Sphaerotilaceae</taxon>
        <taxon>Piscinibacter</taxon>
    </lineage>
</organism>
<feature type="region of interest" description="Disordered" evidence="1">
    <location>
        <begin position="1"/>
        <end position="72"/>
    </location>
</feature>
<dbReference type="EMBL" id="QUSW01000005">
    <property type="protein sequence ID" value="RQP22957.1"/>
    <property type="molecule type" value="Genomic_DNA"/>
</dbReference>
<reference evidence="2 3" key="1">
    <citation type="submission" date="2018-08" db="EMBL/GenBank/DDBJ databases">
        <authorList>
            <person name="Khan S.A."/>
            <person name="Jeon C.O."/>
            <person name="Chun B.H."/>
            <person name="Jeong S.E."/>
        </authorList>
    </citation>
    <scope>NUCLEOTIDE SEQUENCE [LARGE SCALE GENOMIC DNA]</scope>
    <source>
        <strain evidence="2 3">S-16</strain>
    </source>
</reference>
<dbReference type="Proteomes" id="UP000267464">
    <property type="component" value="Unassembled WGS sequence"/>
</dbReference>
<feature type="compositionally biased region" description="Basic and acidic residues" evidence="1">
    <location>
        <begin position="1"/>
        <end position="20"/>
    </location>
</feature>
<dbReference type="AlphaFoldDB" id="A0A3N7HLG7"/>
<gene>
    <name evidence="2" type="ORF">DZC73_17660</name>
</gene>